<reference evidence="7 8" key="1">
    <citation type="journal article" date="2017" name="Nat. Ecol. Evol.">
        <title>Scallop genome provides insights into evolution of bilaterian karyotype and development.</title>
        <authorList>
            <person name="Wang S."/>
            <person name="Zhang J."/>
            <person name="Jiao W."/>
            <person name="Li J."/>
            <person name="Xun X."/>
            <person name="Sun Y."/>
            <person name="Guo X."/>
            <person name="Huan P."/>
            <person name="Dong B."/>
            <person name="Zhang L."/>
            <person name="Hu X."/>
            <person name="Sun X."/>
            <person name="Wang J."/>
            <person name="Zhao C."/>
            <person name="Wang Y."/>
            <person name="Wang D."/>
            <person name="Huang X."/>
            <person name="Wang R."/>
            <person name="Lv J."/>
            <person name="Li Y."/>
            <person name="Zhang Z."/>
            <person name="Liu B."/>
            <person name="Lu W."/>
            <person name="Hui Y."/>
            <person name="Liang J."/>
            <person name="Zhou Z."/>
            <person name="Hou R."/>
            <person name="Li X."/>
            <person name="Liu Y."/>
            <person name="Li H."/>
            <person name="Ning X."/>
            <person name="Lin Y."/>
            <person name="Zhao L."/>
            <person name="Xing Q."/>
            <person name="Dou J."/>
            <person name="Li Y."/>
            <person name="Mao J."/>
            <person name="Guo H."/>
            <person name="Dou H."/>
            <person name="Li T."/>
            <person name="Mu C."/>
            <person name="Jiang W."/>
            <person name="Fu Q."/>
            <person name="Fu X."/>
            <person name="Miao Y."/>
            <person name="Liu J."/>
            <person name="Yu Q."/>
            <person name="Li R."/>
            <person name="Liao H."/>
            <person name="Li X."/>
            <person name="Kong Y."/>
            <person name="Jiang Z."/>
            <person name="Chourrout D."/>
            <person name="Li R."/>
            <person name="Bao Z."/>
        </authorList>
    </citation>
    <scope>NUCLEOTIDE SEQUENCE [LARGE SCALE GENOMIC DNA]</scope>
    <source>
        <strain evidence="7 8">PY_sf001</strain>
    </source>
</reference>
<name>A0A210QEJ6_MIZYE</name>
<dbReference type="GO" id="GO:0006506">
    <property type="term" value="P:GPI anchor biosynthetic process"/>
    <property type="evidence" value="ECO:0007669"/>
    <property type="project" value="InterPro"/>
</dbReference>
<dbReference type="GO" id="GO:0016020">
    <property type="term" value="C:membrane"/>
    <property type="evidence" value="ECO:0007669"/>
    <property type="project" value="UniProtKB-SubCell"/>
</dbReference>
<evidence type="ECO:0000256" key="4">
    <source>
        <dbReference type="ARBA" id="ARBA00023136"/>
    </source>
</evidence>
<dbReference type="InterPro" id="IPR029052">
    <property type="entry name" value="Metallo-depent_PP-like"/>
</dbReference>
<evidence type="ECO:0000259" key="6">
    <source>
        <dbReference type="Pfam" id="PF00149"/>
    </source>
</evidence>
<sequence length="371" mass="43385">MARNGPVFFLCGQRWSVNSLTLVIVFLAVFSNEFLIYFIQSFRWPNLPVATRDSSKTQVVLLVADPQIQGYQDEPGFPIGLVTRWDIDRFLGQTFSLAHAYAQPDVVVFLGDLMDEGSKASKEDFKSYYYRFNSIFGAAEKDNKVYIAGDNDIGGEFRDMRKEWKIDRFEKHYDLLTGVDKYGFIDYIKMDIQNQGMQFVPKRELADDLQTKISSPIRVLVSHETIMHKAKVELYPLLRRLKPQLIFSGHWHKSFVFVCEKCMVDDEFTWPFHQRDLTWMTDYMSVNLTINQMALTEIMVPTCSYRMGVANMGYGVAVIESTGEMKYTVLWLPQRYRMLYGYLIVFSPLLLVHLFFNFLPFLLRKLHKRRS</sequence>
<proteinExistence type="predicted"/>
<evidence type="ECO:0000313" key="7">
    <source>
        <dbReference type="EMBL" id="OWF47153.1"/>
    </source>
</evidence>
<evidence type="ECO:0000256" key="3">
    <source>
        <dbReference type="ARBA" id="ARBA00022989"/>
    </source>
</evidence>
<feature type="transmembrane region" description="Helical" evidence="5">
    <location>
        <begin position="339"/>
        <end position="363"/>
    </location>
</feature>
<dbReference type="PANTHER" id="PTHR13315:SF4">
    <property type="entry name" value="METALLOPHOSPHOESTERASE, ISOFORM E"/>
    <property type="match status" value="1"/>
</dbReference>
<gene>
    <name evidence="7" type="ORF">KP79_PYT05350</name>
</gene>
<comment type="subcellular location">
    <subcellularLocation>
        <location evidence="1">Membrane</location>
        <topology evidence="1">Multi-pass membrane protein</topology>
    </subcellularLocation>
</comment>
<dbReference type="InterPro" id="IPR033308">
    <property type="entry name" value="PGAP5/Cdc1/Ted1"/>
</dbReference>
<keyword evidence="3 5" id="KW-1133">Transmembrane helix</keyword>
<dbReference type="Proteomes" id="UP000242188">
    <property type="component" value="Unassembled WGS sequence"/>
</dbReference>
<dbReference type="PANTHER" id="PTHR13315">
    <property type="entry name" value="METALLO PHOSPHOESTERASE RELATED"/>
    <property type="match status" value="1"/>
</dbReference>
<evidence type="ECO:0000313" key="8">
    <source>
        <dbReference type="Proteomes" id="UP000242188"/>
    </source>
</evidence>
<organism evidence="7 8">
    <name type="scientific">Mizuhopecten yessoensis</name>
    <name type="common">Japanese scallop</name>
    <name type="synonym">Patinopecten yessoensis</name>
    <dbReference type="NCBI Taxonomy" id="6573"/>
    <lineage>
        <taxon>Eukaryota</taxon>
        <taxon>Metazoa</taxon>
        <taxon>Spiralia</taxon>
        <taxon>Lophotrochozoa</taxon>
        <taxon>Mollusca</taxon>
        <taxon>Bivalvia</taxon>
        <taxon>Autobranchia</taxon>
        <taxon>Pteriomorphia</taxon>
        <taxon>Pectinida</taxon>
        <taxon>Pectinoidea</taxon>
        <taxon>Pectinidae</taxon>
        <taxon>Mizuhopecten</taxon>
    </lineage>
</organism>
<evidence type="ECO:0000256" key="1">
    <source>
        <dbReference type="ARBA" id="ARBA00004141"/>
    </source>
</evidence>
<comment type="caution">
    <text evidence="7">The sequence shown here is derived from an EMBL/GenBank/DDBJ whole genome shotgun (WGS) entry which is preliminary data.</text>
</comment>
<dbReference type="STRING" id="6573.A0A210QEJ6"/>
<feature type="transmembrane region" description="Helical" evidence="5">
    <location>
        <begin position="20"/>
        <end position="39"/>
    </location>
</feature>
<keyword evidence="2 5" id="KW-0812">Transmembrane</keyword>
<accession>A0A210QEJ6</accession>
<dbReference type="GO" id="GO:0016787">
    <property type="term" value="F:hydrolase activity"/>
    <property type="evidence" value="ECO:0007669"/>
    <property type="project" value="InterPro"/>
</dbReference>
<evidence type="ECO:0000256" key="5">
    <source>
        <dbReference type="SAM" id="Phobius"/>
    </source>
</evidence>
<dbReference type="Pfam" id="PF00149">
    <property type="entry name" value="Metallophos"/>
    <property type="match status" value="1"/>
</dbReference>
<keyword evidence="4 5" id="KW-0472">Membrane</keyword>
<dbReference type="OrthoDB" id="5977743at2759"/>
<dbReference type="SUPFAM" id="SSF56300">
    <property type="entry name" value="Metallo-dependent phosphatases"/>
    <property type="match status" value="1"/>
</dbReference>
<dbReference type="EMBL" id="NEDP02004021">
    <property type="protein sequence ID" value="OWF47153.1"/>
    <property type="molecule type" value="Genomic_DNA"/>
</dbReference>
<dbReference type="Gene3D" id="3.60.21.10">
    <property type="match status" value="1"/>
</dbReference>
<protein>
    <submittedName>
        <fullName evidence="7">Metallophosphoesterase 1</fullName>
    </submittedName>
</protein>
<dbReference type="GO" id="GO:0005783">
    <property type="term" value="C:endoplasmic reticulum"/>
    <property type="evidence" value="ECO:0007669"/>
    <property type="project" value="TreeGrafter"/>
</dbReference>
<dbReference type="InterPro" id="IPR004843">
    <property type="entry name" value="Calcineurin-like_PHP"/>
</dbReference>
<feature type="domain" description="Calcineurin-like phosphoesterase" evidence="6">
    <location>
        <begin position="94"/>
        <end position="253"/>
    </location>
</feature>
<evidence type="ECO:0000256" key="2">
    <source>
        <dbReference type="ARBA" id="ARBA00022692"/>
    </source>
</evidence>
<dbReference type="AlphaFoldDB" id="A0A210QEJ6"/>
<keyword evidence="8" id="KW-1185">Reference proteome</keyword>